<feature type="signal peptide" evidence="3">
    <location>
        <begin position="1"/>
        <end position="17"/>
    </location>
</feature>
<dbReference type="AlphaFoldDB" id="A0A7I8W4K6"/>
<proteinExistence type="predicted"/>
<dbReference type="Proteomes" id="UP000549394">
    <property type="component" value="Unassembled WGS sequence"/>
</dbReference>
<feature type="chain" id="PRO_5029615527" evidence="3">
    <location>
        <begin position="18"/>
        <end position="201"/>
    </location>
</feature>
<evidence type="ECO:0000313" key="5">
    <source>
        <dbReference type="EMBL" id="CAD5123466.1"/>
    </source>
</evidence>
<feature type="domain" description="EGF-like" evidence="4">
    <location>
        <begin position="71"/>
        <end position="120"/>
    </location>
</feature>
<feature type="transmembrane region" description="Helical" evidence="2">
    <location>
        <begin position="135"/>
        <end position="157"/>
    </location>
</feature>
<keyword evidence="2" id="KW-0472">Membrane</keyword>
<accession>A0A7I8W4K6</accession>
<reference evidence="5 6" key="1">
    <citation type="submission" date="2020-08" db="EMBL/GenBank/DDBJ databases">
        <authorList>
            <person name="Hejnol A."/>
        </authorList>
    </citation>
    <scope>NUCLEOTIDE SEQUENCE [LARGE SCALE GENOMIC DNA]</scope>
</reference>
<comment type="caution">
    <text evidence="1">Lacks conserved residue(s) required for the propagation of feature annotation.</text>
</comment>
<evidence type="ECO:0000256" key="2">
    <source>
        <dbReference type="SAM" id="Phobius"/>
    </source>
</evidence>
<evidence type="ECO:0000259" key="4">
    <source>
        <dbReference type="PROSITE" id="PS50026"/>
    </source>
</evidence>
<evidence type="ECO:0000256" key="3">
    <source>
        <dbReference type="SAM" id="SignalP"/>
    </source>
</evidence>
<feature type="disulfide bond" evidence="1">
    <location>
        <begin position="110"/>
        <end position="119"/>
    </location>
</feature>
<keyword evidence="6" id="KW-1185">Reference proteome</keyword>
<protein>
    <submittedName>
        <fullName evidence="5">DgyrCDS11811</fullName>
    </submittedName>
</protein>
<keyword evidence="2" id="KW-0812">Transmembrane</keyword>
<comment type="caution">
    <text evidence="5">The sequence shown here is derived from an EMBL/GenBank/DDBJ whole genome shotgun (WGS) entry which is preliminary data.</text>
</comment>
<dbReference type="Gene3D" id="2.10.25.10">
    <property type="entry name" value="Laminin"/>
    <property type="match status" value="1"/>
</dbReference>
<keyword evidence="3" id="KW-0732">Signal</keyword>
<name>A0A7I8W4K6_9ANNE</name>
<keyword evidence="1" id="KW-1015">Disulfide bond</keyword>
<evidence type="ECO:0000256" key="1">
    <source>
        <dbReference type="PROSITE-ProRule" id="PRU00076"/>
    </source>
</evidence>
<dbReference type="PROSITE" id="PS01186">
    <property type="entry name" value="EGF_2"/>
    <property type="match status" value="1"/>
</dbReference>
<dbReference type="EMBL" id="CAJFCJ010000019">
    <property type="protein sequence ID" value="CAD5123466.1"/>
    <property type="molecule type" value="Genomic_DNA"/>
</dbReference>
<sequence length="201" mass="22176">MKSSIGTFILLIIYAEACFYQRIVRKQSAPRHFVAKIDSRRSTFKYNISITSPTTIQPLTNVSTESSLIHQIRNCTPNEEIQQNCRRGVPCEVSYISNGTHEVGNIYCRCPAGYSGPRCHLPGAYTALSNVGTGLIAFAVSAVVITIFVGILFVFLYKKKKAKSEGRYCCAANRPEAQHLNREVALGSLESSHLNGKPEVS</sequence>
<keyword evidence="1" id="KW-0245">EGF-like domain</keyword>
<dbReference type="PROSITE" id="PS00022">
    <property type="entry name" value="EGF_1"/>
    <property type="match status" value="1"/>
</dbReference>
<dbReference type="PROSITE" id="PS50026">
    <property type="entry name" value="EGF_3"/>
    <property type="match status" value="1"/>
</dbReference>
<dbReference type="InterPro" id="IPR000742">
    <property type="entry name" value="EGF"/>
</dbReference>
<keyword evidence="2" id="KW-1133">Transmembrane helix</keyword>
<organism evidence="5 6">
    <name type="scientific">Dimorphilus gyrociliatus</name>
    <dbReference type="NCBI Taxonomy" id="2664684"/>
    <lineage>
        <taxon>Eukaryota</taxon>
        <taxon>Metazoa</taxon>
        <taxon>Spiralia</taxon>
        <taxon>Lophotrochozoa</taxon>
        <taxon>Annelida</taxon>
        <taxon>Polychaeta</taxon>
        <taxon>Polychaeta incertae sedis</taxon>
        <taxon>Dinophilidae</taxon>
        <taxon>Dimorphilus</taxon>
    </lineage>
</organism>
<evidence type="ECO:0000313" key="6">
    <source>
        <dbReference type="Proteomes" id="UP000549394"/>
    </source>
</evidence>
<gene>
    <name evidence="5" type="ORF">DGYR_LOCUS11145</name>
</gene>